<keyword evidence="1" id="KW-0472">Membrane</keyword>
<reference evidence="2 3" key="1">
    <citation type="journal article" date="2016" name="Nat. Commun.">
        <title>Thousands of microbial genomes shed light on interconnected biogeochemical processes in an aquifer system.</title>
        <authorList>
            <person name="Anantharaman K."/>
            <person name="Brown C.T."/>
            <person name="Hug L.A."/>
            <person name="Sharon I."/>
            <person name="Castelle C.J."/>
            <person name="Probst A.J."/>
            <person name="Thomas B.C."/>
            <person name="Singh A."/>
            <person name="Wilkins M.J."/>
            <person name="Karaoz U."/>
            <person name="Brodie E.L."/>
            <person name="Williams K.H."/>
            <person name="Hubbard S.S."/>
            <person name="Banfield J.F."/>
        </authorList>
    </citation>
    <scope>NUCLEOTIDE SEQUENCE [LARGE SCALE GENOMIC DNA]</scope>
</reference>
<gene>
    <name evidence="2" type="ORF">A3D25_04885</name>
</gene>
<evidence type="ECO:0000313" key="3">
    <source>
        <dbReference type="Proteomes" id="UP000177328"/>
    </source>
</evidence>
<protein>
    <recommendedName>
        <fullName evidence="4">Polysaccharide chain length determinant N-terminal domain-containing protein</fullName>
    </recommendedName>
</protein>
<evidence type="ECO:0000313" key="2">
    <source>
        <dbReference type="EMBL" id="OGE40109.1"/>
    </source>
</evidence>
<dbReference type="EMBL" id="MFDD01000014">
    <property type="protein sequence ID" value="OGE40109.1"/>
    <property type="molecule type" value="Genomic_DNA"/>
</dbReference>
<accession>A0A1F5KGY0</accession>
<feature type="transmembrane region" description="Helical" evidence="1">
    <location>
        <begin position="154"/>
        <end position="175"/>
    </location>
</feature>
<dbReference type="Proteomes" id="UP000177328">
    <property type="component" value="Unassembled WGS sequence"/>
</dbReference>
<evidence type="ECO:0008006" key="4">
    <source>
        <dbReference type="Google" id="ProtNLM"/>
    </source>
</evidence>
<name>A0A1F5KGY0_9BACT</name>
<evidence type="ECO:0000256" key="1">
    <source>
        <dbReference type="SAM" id="Phobius"/>
    </source>
</evidence>
<dbReference type="AlphaFoldDB" id="A0A1F5KGY0"/>
<organism evidence="2 3">
    <name type="scientific">Candidatus Daviesbacteria bacterium RIFCSPHIGHO2_02_FULL_43_12</name>
    <dbReference type="NCBI Taxonomy" id="1797776"/>
    <lineage>
        <taxon>Bacteria</taxon>
        <taxon>Candidatus Daviesiibacteriota</taxon>
    </lineage>
</organism>
<comment type="caution">
    <text evidence="2">The sequence shown here is derived from an EMBL/GenBank/DDBJ whole genome shotgun (WGS) entry which is preliminary data.</text>
</comment>
<proteinExistence type="predicted"/>
<keyword evidence="1" id="KW-1133">Transmembrane helix</keyword>
<keyword evidence="1" id="KW-0812">Transmembrane</keyword>
<sequence>MKESQLFIRFFKINFILLALLLLAGGSIGALIQASHPTIYTANQLFEVRSSSLHIPEQTLVDSLAVADHLVGLLRTKNVQEQINIPLGADVNSVRFSAVGFRLSVSSPTLEKSNQTLTQVSEYMLERFNHDYPGSNYFLTSVGVIDDSSSKSSIILGALIGSCLGFGLGLISALIKTYLRNL</sequence>